<evidence type="ECO:0000313" key="2">
    <source>
        <dbReference type="EMBL" id="GAA0284050.1"/>
    </source>
</evidence>
<dbReference type="Proteomes" id="UP001501867">
    <property type="component" value="Unassembled WGS sequence"/>
</dbReference>
<name>A0ABN0VBU9_9ACTN</name>
<feature type="compositionally biased region" description="Acidic residues" evidence="1">
    <location>
        <begin position="104"/>
        <end position="114"/>
    </location>
</feature>
<comment type="caution">
    <text evidence="2">The sequence shown here is derived from an EMBL/GenBank/DDBJ whole genome shotgun (WGS) entry which is preliminary data.</text>
</comment>
<feature type="compositionally biased region" description="Low complexity" evidence="1">
    <location>
        <begin position="87"/>
        <end position="98"/>
    </location>
</feature>
<organism evidence="2 3">
    <name type="scientific">Streptomyces polychromogenes</name>
    <dbReference type="NCBI Taxonomy" id="67342"/>
    <lineage>
        <taxon>Bacteria</taxon>
        <taxon>Bacillati</taxon>
        <taxon>Actinomycetota</taxon>
        <taxon>Actinomycetes</taxon>
        <taxon>Kitasatosporales</taxon>
        <taxon>Streptomycetaceae</taxon>
        <taxon>Streptomyces</taxon>
    </lineage>
</organism>
<evidence type="ECO:0000313" key="3">
    <source>
        <dbReference type="Proteomes" id="UP001501867"/>
    </source>
</evidence>
<feature type="region of interest" description="Disordered" evidence="1">
    <location>
        <begin position="28"/>
        <end position="141"/>
    </location>
</feature>
<protein>
    <submittedName>
        <fullName evidence="2">Uncharacterized protein</fullName>
    </submittedName>
</protein>
<gene>
    <name evidence="2" type="ORF">GCM10010302_22650</name>
</gene>
<sequence length="141" mass="14193">MQNTDTSRPSLVKVTRIQKSCFHTCTRHPASGVAETRAAEEVPRSKTTRPPETEYPFTFPDPPCAPPSWTGRCCPGGGADFERAGAEGEAGADEAPGADGDGGAGDEGEGDADGPGDGGGSVPRVEEDSGRVASGTASGGS</sequence>
<keyword evidence="3" id="KW-1185">Reference proteome</keyword>
<feature type="compositionally biased region" description="Basic and acidic residues" evidence="1">
    <location>
        <begin position="37"/>
        <end position="52"/>
    </location>
</feature>
<proteinExistence type="predicted"/>
<evidence type="ECO:0000256" key="1">
    <source>
        <dbReference type="SAM" id="MobiDB-lite"/>
    </source>
</evidence>
<accession>A0ABN0VBU9</accession>
<reference evidence="2 3" key="1">
    <citation type="journal article" date="2019" name="Int. J. Syst. Evol. Microbiol.">
        <title>The Global Catalogue of Microorganisms (GCM) 10K type strain sequencing project: providing services to taxonomists for standard genome sequencing and annotation.</title>
        <authorList>
            <consortium name="The Broad Institute Genomics Platform"/>
            <consortium name="The Broad Institute Genome Sequencing Center for Infectious Disease"/>
            <person name="Wu L."/>
            <person name="Ma J."/>
        </authorList>
    </citation>
    <scope>NUCLEOTIDE SEQUENCE [LARGE SCALE GENOMIC DNA]</scope>
    <source>
        <strain evidence="2 3">JCM 4505</strain>
    </source>
</reference>
<dbReference type="EMBL" id="BAAABV010000014">
    <property type="protein sequence ID" value="GAA0284050.1"/>
    <property type="molecule type" value="Genomic_DNA"/>
</dbReference>